<dbReference type="GO" id="GO:0018773">
    <property type="term" value="F:acetylpyruvate hydrolase activity"/>
    <property type="evidence" value="ECO:0007669"/>
    <property type="project" value="TreeGrafter"/>
</dbReference>
<evidence type="ECO:0000313" key="8">
    <source>
        <dbReference type="EnsemblMetazoa" id="CapteP146178"/>
    </source>
</evidence>
<evidence type="ECO:0000256" key="3">
    <source>
        <dbReference type="ARBA" id="ARBA00042340"/>
    </source>
</evidence>
<dbReference type="PANTHER" id="PTHR11820">
    <property type="entry name" value="ACYLPYRUVASE"/>
    <property type="match status" value="1"/>
</dbReference>
<evidence type="ECO:0000313" key="7">
    <source>
        <dbReference type="EMBL" id="ELU17706.1"/>
    </source>
</evidence>
<name>R7VKV9_CAPTE</name>
<protein>
    <recommendedName>
        <fullName evidence="5">oxaloacetate tautomerase</fullName>
        <ecNumber evidence="5">5.3.2.2</ecNumber>
    </recommendedName>
    <alternativeName>
        <fullName evidence="3">Fumarylacetoacetate hydrolase domain-containing protein 1</fullName>
    </alternativeName>
</protein>
<evidence type="ECO:0000313" key="9">
    <source>
        <dbReference type="Proteomes" id="UP000014760"/>
    </source>
</evidence>
<dbReference type="Proteomes" id="UP000014760">
    <property type="component" value="Unassembled WGS sequence"/>
</dbReference>
<evidence type="ECO:0000256" key="5">
    <source>
        <dbReference type="ARBA" id="ARBA00044973"/>
    </source>
</evidence>
<dbReference type="GO" id="GO:0005739">
    <property type="term" value="C:mitochondrion"/>
    <property type="evidence" value="ECO:0007669"/>
    <property type="project" value="TreeGrafter"/>
</dbReference>
<dbReference type="EnsemblMetazoa" id="CapteT146178">
    <property type="protein sequence ID" value="CapteP146178"/>
    <property type="gene ID" value="CapteG146178"/>
</dbReference>
<evidence type="ECO:0000256" key="1">
    <source>
        <dbReference type="ARBA" id="ARBA00010211"/>
    </source>
</evidence>
<evidence type="ECO:0000256" key="4">
    <source>
        <dbReference type="ARBA" id="ARBA00044911"/>
    </source>
</evidence>
<organism evidence="7">
    <name type="scientific">Capitella teleta</name>
    <name type="common">Polychaete worm</name>
    <dbReference type="NCBI Taxonomy" id="283909"/>
    <lineage>
        <taxon>Eukaryota</taxon>
        <taxon>Metazoa</taxon>
        <taxon>Spiralia</taxon>
        <taxon>Lophotrochozoa</taxon>
        <taxon>Annelida</taxon>
        <taxon>Polychaeta</taxon>
        <taxon>Sedentaria</taxon>
        <taxon>Scolecida</taxon>
        <taxon>Capitellidae</taxon>
        <taxon>Capitella</taxon>
    </lineage>
</organism>
<dbReference type="PANTHER" id="PTHR11820:SF7">
    <property type="entry name" value="ACYLPYRUVASE FAHD1, MITOCHONDRIAL"/>
    <property type="match status" value="1"/>
</dbReference>
<dbReference type="SUPFAM" id="SSF56529">
    <property type="entry name" value="FAH"/>
    <property type="match status" value="1"/>
</dbReference>
<dbReference type="OrthoDB" id="411064at2759"/>
<dbReference type="InterPro" id="IPR011234">
    <property type="entry name" value="Fumarylacetoacetase-like_C"/>
</dbReference>
<feature type="domain" description="Fumarylacetoacetase-like C-terminal" evidence="6">
    <location>
        <begin position="1"/>
        <end position="55"/>
    </location>
</feature>
<reference evidence="7 9" key="2">
    <citation type="journal article" date="2013" name="Nature">
        <title>Insights into bilaterian evolution from three spiralian genomes.</title>
        <authorList>
            <person name="Simakov O."/>
            <person name="Marletaz F."/>
            <person name="Cho S.J."/>
            <person name="Edsinger-Gonzales E."/>
            <person name="Havlak P."/>
            <person name="Hellsten U."/>
            <person name="Kuo D.H."/>
            <person name="Larsson T."/>
            <person name="Lv J."/>
            <person name="Arendt D."/>
            <person name="Savage R."/>
            <person name="Osoegawa K."/>
            <person name="de Jong P."/>
            <person name="Grimwood J."/>
            <person name="Chapman J.A."/>
            <person name="Shapiro H."/>
            <person name="Aerts A."/>
            <person name="Otillar R.P."/>
            <person name="Terry A.Y."/>
            <person name="Boore J.L."/>
            <person name="Grigoriev I.V."/>
            <person name="Lindberg D.R."/>
            <person name="Seaver E.C."/>
            <person name="Weisblat D.A."/>
            <person name="Putnam N.H."/>
            <person name="Rokhsar D.S."/>
        </authorList>
    </citation>
    <scope>NUCLEOTIDE SEQUENCE</scope>
    <source>
        <strain evidence="7 9">I ESC-2004</strain>
    </source>
</reference>
<dbReference type="STRING" id="283909.R7VKV9"/>
<accession>R7VKV9</accession>
<evidence type="ECO:0000259" key="6">
    <source>
        <dbReference type="Pfam" id="PF01557"/>
    </source>
</evidence>
<dbReference type="EC" id="5.3.2.2" evidence="5"/>
<gene>
    <name evidence="7" type="ORF">CAPTEDRAFT_146178</name>
</gene>
<dbReference type="EMBL" id="KB292365">
    <property type="protein sequence ID" value="ELU17706.1"/>
    <property type="molecule type" value="Genomic_DNA"/>
</dbReference>
<reference evidence="9" key="1">
    <citation type="submission" date="2012-12" db="EMBL/GenBank/DDBJ databases">
        <authorList>
            <person name="Hellsten U."/>
            <person name="Grimwood J."/>
            <person name="Chapman J.A."/>
            <person name="Shapiro H."/>
            <person name="Aerts A."/>
            <person name="Otillar R.P."/>
            <person name="Terry A.Y."/>
            <person name="Boore J.L."/>
            <person name="Simakov O."/>
            <person name="Marletaz F."/>
            <person name="Cho S.-J."/>
            <person name="Edsinger-Gonzales E."/>
            <person name="Havlak P."/>
            <person name="Kuo D.-H."/>
            <person name="Larsson T."/>
            <person name="Lv J."/>
            <person name="Arendt D."/>
            <person name="Savage R."/>
            <person name="Osoegawa K."/>
            <person name="de Jong P."/>
            <person name="Lindberg D.R."/>
            <person name="Seaver E.C."/>
            <person name="Weisblat D.A."/>
            <person name="Putnam N.H."/>
            <person name="Grigoriev I.V."/>
            <person name="Rokhsar D.S."/>
        </authorList>
    </citation>
    <scope>NUCLEOTIDE SEQUENCE</scope>
    <source>
        <strain evidence="9">I ESC-2004</strain>
    </source>
</reference>
<dbReference type="InterPro" id="IPR036663">
    <property type="entry name" value="Fumarylacetoacetase_C_sf"/>
</dbReference>
<dbReference type="GO" id="GO:0050163">
    <property type="term" value="F:oxaloacetate tautomerase activity"/>
    <property type="evidence" value="ECO:0007669"/>
    <property type="project" value="UniProtKB-EC"/>
</dbReference>
<comment type="similarity">
    <text evidence="1">Belongs to the FAH family.</text>
</comment>
<dbReference type="AlphaFoldDB" id="R7VKV9"/>
<reference evidence="8" key="3">
    <citation type="submission" date="2015-06" db="UniProtKB">
        <authorList>
            <consortium name="EnsemblMetazoa"/>
        </authorList>
    </citation>
    <scope>IDENTIFICATION</scope>
</reference>
<dbReference type="GO" id="GO:0046872">
    <property type="term" value="F:metal ion binding"/>
    <property type="evidence" value="ECO:0007669"/>
    <property type="project" value="UniProtKB-KW"/>
</dbReference>
<dbReference type="HOGENOM" id="CLU_028458_6_1_1"/>
<dbReference type="Pfam" id="PF01557">
    <property type="entry name" value="FAA_hydrolase"/>
    <property type="match status" value="1"/>
</dbReference>
<keyword evidence="2" id="KW-0479">Metal-binding</keyword>
<sequence>MLLPVPGIISMISRFMTLEAGDLILTGTPSGIGSVQSGDVINAGIEDIDDICFQVKCNILICCALSVAGNNYR</sequence>
<evidence type="ECO:0000256" key="2">
    <source>
        <dbReference type="ARBA" id="ARBA00022723"/>
    </source>
</evidence>
<dbReference type="Gene3D" id="3.90.850.10">
    <property type="entry name" value="Fumarylacetoacetase-like, C-terminal domain"/>
    <property type="match status" value="1"/>
</dbReference>
<keyword evidence="9" id="KW-1185">Reference proteome</keyword>
<comment type="catalytic activity">
    <reaction evidence="4">
        <text>oxaloacetate = enol-oxaloacetate</text>
        <dbReference type="Rhea" id="RHEA:16021"/>
        <dbReference type="ChEBI" id="CHEBI:16452"/>
        <dbReference type="ChEBI" id="CHEBI:17479"/>
        <dbReference type="EC" id="5.3.2.2"/>
    </reaction>
    <physiologicalReaction direction="right-to-left" evidence="4">
        <dbReference type="Rhea" id="RHEA:16023"/>
    </physiologicalReaction>
</comment>
<proteinExistence type="inferred from homology"/>
<dbReference type="OMA" id="MIKFEAN"/>
<dbReference type="EMBL" id="AMQN01003979">
    <property type="status" value="NOT_ANNOTATED_CDS"/>
    <property type="molecule type" value="Genomic_DNA"/>
</dbReference>